<dbReference type="EMBL" id="KN568877">
    <property type="protein sequence ID" value="KHJ84364.1"/>
    <property type="molecule type" value="Genomic_DNA"/>
</dbReference>
<reference evidence="1 2" key="1">
    <citation type="submission" date="2014-03" db="EMBL/GenBank/DDBJ databases">
        <title>Draft genome of the hookworm Oesophagostomum dentatum.</title>
        <authorList>
            <person name="Mitreva M."/>
        </authorList>
    </citation>
    <scope>NUCLEOTIDE SEQUENCE [LARGE SCALE GENOMIC DNA]</scope>
    <source>
        <strain evidence="1 2">OD-Hann</strain>
    </source>
</reference>
<accession>A0A0B1SHF6</accession>
<sequence length="81" mass="9120">MLKSLENADNNKFVLQFIQMTDSELSRLIDLNVKIAIEVIDLCVAADQTLANRIMRIVQGMDVTVQCMEVVTRLYQVSGSD</sequence>
<evidence type="ECO:0000313" key="2">
    <source>
        <dbReference type="Proteomes" id="UP000053660"/>
    </source>
</evidence>
<protein>
    <submittedName>
        <fullName evidence="1">Uncharacterized protein</fullName>
    </submittedName>
</protein>
<dbReference type="AlphaFoldDB" id="A0A0B1SHF6"/>
<evidence type="ECO:0000313" key="1">
    <source>
        <dbReference type="EMBL" id="KHJ84364.1"/>
    </source>
</evidence>
<proteinExistence type="predicted"/>
<organism evidence="1 2">
    <name type="scientific">Oesophagostomum dentatum</name>
    <name type="common">Nodular worm</name>
    <dbReference type="NCBI Taxonomy" id="61180"/>
    <lineage>
        <taxon>Eukaryota</taxon>
        <taxon>Metazoa</taxon>
        <taxon>Ecdysozoa</taxon>
        <taxon>Nematoda</taxon>
        <taxon>Chromadorea</taxon>
        <taxon>Rhabditida</taxon>
        <taxon>Rhabditina</taxon>
        <taxon>Rhabditomorpha</taxon>
        <taxon>Strongyloidea</taxon>
        <taxon>Strongylidae</taxon>
        <taxon>Oesophagostomum</taxon>
    </lineage>
</organism>
<name>A0A0B1SHF6_OESDE</name>
<dbReference type="Proteomes" id="UP000053660">
    <property type="component" value="Unassembled WGS sequence"/>
</dbReference>
<keyword evidence="2" id="KW-1185">Reference proteome</keyword>
<gene>
    <name evidence="1" type="ORF">OESDEN_15924</name>
</gene>